<protein>
    <submittedName>
        <fullName evidence="1">Uncharacterized protein</fullName>
    </submittedName>
</protein>
<proteinExistence type="predicted"/>
<accession>A0A090I7J1</accession>
<dbReference type="OrthoDB" id="5917490at2"/>
<reference evidence="2" key="1">
    <citation type="submission" date="2014-09" db="EMBL/GenBank/DDBJ databases">
        <authorList>
            <person name="Hjerde E."/>
        </authorList>
    </citation>
    <scope>NUCLEOTIDE SEQUENCE [LARGE SCALE GENOMIC DNA]</scope>
    <source>
        <strain evidence="2">06/09/139</strain>
    </source>
</reference>
<sequence length="147" mass="16327">MKILSSAFKLLGIIALFFIGFFFSELSDFVETHTSSPITLENTCLLSSQICTQNGVDIQLQKDTLMPLEPSSIIVNWPNITAENLTLSLQAVDMDMGNPIFQLNRTTNDTFTGEILLPICIQDTMLWVGTLRANNNNIITVSLKAKK</sequence>
<keyword evidence="2" id="KW-1185">Reference proteome</keyword>
<dbReference type="HOGENOM" id="CLU_1815033_0_0_6"/>
<dbReference type="GeneID" id="28543170"/>
<name>A0A090I7J1_9GAMM</name>
<evidence type="ECO:0000313" key="1">
    <source>
        <dbReference type="EMBL" id="CED57536.1"/>
    </source>
</evidence>
<dbReference type="EMBL" id="LN554847">
    <property type="protein sequence ID" value="CED57536.1"/>
    <property type="molecule type" value="Genomic_DNA"/>
</dbReference>
<dbReference type="KEGG" id="awd:AWOD_II_0915"/>
<gene>
    <name evidence="1" type="ORF">AWOD_II_0915</name>
</gene>
<evidence type="ECO:0000313" key="2">
    <source>
        <dbReference type="Proteomes" id="UP000032427"/>
    </source>
</evidence>
<dbReference type="AlphaFoldDB" id="A0A090I7J1"/>
<organism evidence="1 2">
    <name type="scientific">Aliivibrio wodanis</name>
    <dbReference type="NCBI Taxonomy" id="80852"/>
    <lineage>
        <taxon>Bacteria</taxon>
        <taxon>Pseudomonadati</taxon>
        <taxon>Pseudomonadota</taxon>
        <taxon>Gammaproteobacteria</taxon>
        <taxon>Vibrionales</taxon>
        <taxon>Vibrionaceae</taxon>
        <taxon>Aliivibrio</taxon>
    </lineage>
</organism>
<dbReference type="Proteomes" id="UP000032427">
    <property type="component" value="Chromosome 2"/>
</dbReference>
<dbReference type="PATRIC" id="fig|80852.17.peg.3709"/>
<dbReference type="STRING" id="80852.AWOD_II_0915"/>